<evidence type="ECO:0000256" key="1">
    <source>
        <dbReference type="ARBA" id="ARBA00022898"/>
    </source>
</evidence>
<dbReference type="InterPro" id="IPR015421">
    <property type="entry name" value="PyrdxlP-dep_Trfase_major"/>
</dbReference>
<gene>
    <name evidence="4" type="ORF">GTA08_BOTSDO06199</name>
    <name evidence="3" type="ORF">GTA08_BOTSDO10300</name>
</gene>
<accession>A0A8H4N3D2</accession>
<dbReference type="OrthoDB" id="5978656at2759"/>
<proteinExistence type="predicted"/>
<keyword evidence="5" id="KW-1185">Reference proteome</keyword>
<keyword evidence="1" id="KW-0663">Pyridoxal phosphate</keyword>
<feature type="domain" description="Aminotransferase class V" evidence="2">
    <location>
        <begin position="67"/>
        <end position="340"/>
    </location>
</feature>
<evidence type="ECO:0000313" key="5">
    <source>
        <dbReference type="Proteomes" id="UP000572817"/>
    </source>
</evidence>
<protein>
    <submittedName>
        <fullName evidence="4">Aminotransferase family protein</fullName>
    </submittedName>
</protein>
<dbReference type="AlphaFoldDB" id="A0A8H4N3D2"/>
<dbReference type="PANTHER" id="PTHR43092:SF2">
    <property type="entry name" value="HERCYNYLCYSTEINE SULFOXIDE LYASE"/>
    <property type="match status" value="1"/>
</dbReference>
<dbReference type="SUPFAM" id="SSF53383">
    <property type="entry name" value="PLP-dependent transferases"/>
    <property type="match status" value="1"/>
</dbReference>
<dbReference type="EMBL" id="WWBZ02000073">
    <property type="protein sequence ID" value="KAF4302050.1"/>
    <property type="molecule type" value="Genomic_DNA"/>
</dbReference>
<dbReference type="InterPro" id="IPR000192">
    <property type="entry name" value="Aminotrans_V_dom"/>
</dbReference>
<dbReference type="EMBL" id="WWBZ02000040">
    <property type="protein sequence ID" value="KAF4305638.1"/>
    <property type="molecule type" value="Genomic_DNA"/>
</dbReference>
<organism evidence="4 5">
    <name type="scientific">Botryosphaeria dothidea</name>
    <dbReference type="NCBI Taxonomy" id="55169"/>
    <lineage>
        <taxon>Eukaryota</taxon>
        <taxon>Fungi</taxon>
        <taxon>Dikarya</taxon>
        <taxon>Ascomycota</taxon>
        <taxon>Pezizomycotina</taxon>
        <taxon>Dothideomycetes</taxon>
        <taxon>Dothideomycetes incertae sedis</taxon>
        <taxon>Botryosphaeriales</taxon>
        <taxon>Botryosphaeriaceae</taxon>
        <taxon>Botryosphaeria</taxon>
    </lineage>
</organism>
<sequence length="445" mass="49499">MGEFNTTTSPFGRKLRKDFFFDDDYINVNHGSFGTYPKPVRESLHHWQSLAEQRPDQYIRYDYPVELRKSRALMATYLNVPVSTVVFVPNATTGVNTVLRNLAFEEGDVVVYFATIYGACENTVKYITETTPARAAKVAYTYPVEDDDLVARFRAVVREERDAGRNVKIAIFDTVVSLPGVRMPFEALTKACKELGVLSLIDGAHGIGQVDLDLSSLDPDFFVSNCHKWLLTPRPCAIFHVPLRNQPLMRSTLPTSHGFRPLPDPSAPAYINPLPPSGDSHFEANFAFTGTYDCSPFLCVGAALAYRAALGGEAVIRAYCETLAREGGARVAAILGTEVLDNRTRTMGRCFFANVRLPVDLATCVRVADGRVKEEEVPALVKNWVAKTMVFEYGGFQALIEYGGGWWARLSAMVYLEMADFEWAAGVLKKVSERVEKGDWLEAKV</sequence>
<dbReference type="InterPro" id="IPR015424">
    <property type="entry name" value="PyrdxlP-dep_Trfase"/>
</dbReference>
<keyword evidence="4" id="KW-0032">Aminotransferase</keyword>
<dbReference type="Gene3D" id="3.40.640.10">
    <property type="entry name" value="Type I PLP-dependent aspartate aminotransferase-like (Major domain)"/>
    <property type="match status" value="1"/>
</dbReference>
<reference evidence="4 5" key="1">
    <citation type="submission" date="2020-04" db="EMBL/GenBank/DDBJ databases">
        <title>Genome Assembly and Annotation of Botryosphaeria dothidea sdau 11-99, a Latent Pathogen of Apple Fruit Ring Rot in China.</title>
        <authorList>
            <person name="Yu C."/>
            <person name="Diao Y."/>
            <person name="Lu Q."/>
            <person name="Zhao J."/>
            <person name="Cui S."/>
            <person name="Peng C."/>
            <person name="He B."/>
            <person name="Liu H."/>
        </authorList>
    </citation>
    <scope>NUCLEOTIDE SEQUENCE [LARGE SCALE GENOMIC DNA]</scope>
    <source>
        <strain evidence="4">Sdau11-99</strain>
        <strain evidence="5">sdau11-99</strain>
    </source>
</reference>
<evidence type="ECO:0000259" key="2">
    <source>
        <dbReference type="Pfam" id="PF00266"/>
    </source>
</evidence>
<evidence type="ECO:0000313" key="4">
    <source>
        <dbReference type="EMBL" id="KAF4305638.1"/>
    </source>
</evidence>
<evidence type="ECO:0000313" key="3">
    <source>
        <dbReference type="EMBL" id="KAF4302050.1"/>
    </source>
</evidence>
<dbReference type="GO" id="GO:0008483">
    <property type="term" value="F:transaminase activity"/>
    <property type="evidence" value="ECO:0007669"/>
    <property type="project" value="UniProtKB-KW"/>
</dbReference>
<comment type="caution">
    <text evidence="4">The sequence shown here is derived from an EMBL/GenBank/DDBJ whole genome shotgun (WGS) entry which is preliminary data.</text>
</comment>
<dbReference type="Pfam" id="PF00266">
    <property type="entry name" value="Aminotran_5"/>
    <property type="match status" value="1"/>
</dbReference>
<name>A0A8H4N3D2_9PEZI</name>
<dbReference type="PANTHER" id="PTHR43092">
    <property type="entry name" value="L-CYSTEINE DESULFHYDRASE"/>
    <property type="match status" value="1"/>
</dbReference>
<dbReference type="Proteomes" id="UP000572817">
    <property type="component" value="Unassembled WGS sequence"/>
</dbReference>
<keyword evidence="4" id="KW-0808">Transferase</keyword>